<dbReference type="InterPro" id="IPR044665">
    <property type="entry name" value="E_coli_cyclophilin_A-like"/>
</dbReference>
<dbReference type="PANTHER" id="PTHR43246">
    <property type="entry name" value="PEPTIDYL-PROLYL CIS-TRANS ISOMERASE CYP38, CHLOROPLASTIC"/>
    <property type="match status" value="1"/>
</dbReference>
<dbReference type="EC" id="5.2.1.8" evidence="5"/>
<comment type="similarity">
    <text evidence="2 5">Belongs to the cyclophilin-type PPIase family.</text>
</comment>
<dbReference type="InterPro" id="IPR029000">
    <property type="entry name" value="Cyclophilin-like_dom_sf"/>
</dbReference>
<evidence type="ECO:0000256" key="5">
    <source>
        <dbReference type="RuleBase" id="RU363019"/>
    </source>
</evidence>
<dbReference type="GO" id="GO:0003755">
    <property type="term" value="F:peptidyl-prolyl cis-trans isomerase activity"/>
    <property type="evidence" value="ECO:0007669"/>
    <property type="project" value="UniProtKB-UniRule"/>
</dbReference>
<name>A0A6L8LU32_9VIBR</name>
<evidence type="ECO:0000259" key="6">
    <source>
        <dbReference type="PROSITE" id="PS50072"/>
    </source>
</evidence>
<organism evidence="7 8">
    <name type="scientific">Vibrio tetraodonis subsp. pristinus</name>
    <dbReference type="NCBI Taxonomy" id="2695891"/>
    <lineage>
        <taxon>Bacteria</taxon>
        <taxon>Pseudomonadati</taxon>
        <taxon>Pseudomonadota</taxon>
        <taxon>Gammaproteobacteria</taxon>
        <taxon>Vibrionales</taxon>
        <taxon>Vibrionaceae</taxon>
        <taxon>Vibrio</taxon>
    </lineage>
</organism>
<feature type="chain" id="PRO_5027153681" description="Peptidyl-prolyl cis-trans isomerase" evidence="5">
    <location>
        <begin position="19"/>
        <end position="187"/>
    </location>
</feature>
<dbReference type="InterPro" id="IPR020892">
    <property type="entry name" value="Cyclophilin-type_PPIase_CS"/>
</dbReference>
<keyword evidence="3 5" id="KW-0697">Rotamase</keyword>
<dbReference type="PROSITE" id="PS00170">
    <property type="entry name" value="CSA_PPIASE_1"/>
    <property type="match status" value="1"/>
</dbReference>
<keyword evidence="5" id="KW-0732">Signal</keyword>
<accession>A0A6L8LU32</accession>
<dbReference type="RefSeq" id="WP_160929523.1">
    <property type="nucleotide sequence ID" value="NZ_WWEU01000003.1"/>
</dbReference>
<feature type="signal peptide" evidence="5">
    <location>
        <begin position="1"/>
        <end position="18"/>
    </location>
</feature>
<proteinExistence type="inferred from homology"/>
<evidence type="ECO:0000313" key="7">
    <source>
        <dbReference type="EMBL" id="MYM59614.1"/>
    </source>
</evidence>
<sequence>MWKTIIASLALFSSLAFAGPKVVFETTLGAFTVELDKKNAPTTVANFVKYVKDGSYVGTQFHRVIPGFMAQGGGFDKDMNPVPTYAPIKNEASNGLKNQVATIAMARTSDPNSATRQFFINYKDNNFLDYNKNDKTKPLTDGYAVFGKVIRGFDTVKNMSKVSTTTKGRYRDVPEPAIIITKTTLVP</sequence>
<gene>
    <name evidence="7" type="ORF">GTG28_10315</name>
</gene>
<dbReference type="SUPFAM" id="SSF50891">
    <property type="entry name" value="Cyclophilin-like"/>
    <property type="match status" value="1"/>
</dbReference>
<dbReference type="AlphaFoldDB" id="A0A6L8LU32"/>
<comment type="catalytic activity">
    <reaction evidence="5">
        <text>[protein]-peptidylproline (omega=180) = [protein]-peptidylproline (omega=0)</text>
        <dbReference type="Rhea" id="RHEA:16237"/>
        <dbReference type="Rhea" id="RHEA-COMP:10747"/>
        <dbReference type="Rhea" id="RHEA-COMP:10748"/>
        <dbReference type="ChEBI" id="CHEBI:83833"/>
        <dbReference type="ChEBI" id="CHEBI:83834"/>
        <dbReference type="EC" id="5.2.1.8"/>
    </reaction>
</comment>
<dbReference type="Pfam" id="PF00160">
    <property type="entry name" value="Pro_isomerase"/>
    <property type="match status" value="1"/>
</dbReference>
<dbReference type="PIRSF" id="PIRSF001467">
    <property type="entry name" value="Peptidylpro_ismrse"/>
    <property type="match status" value="1"/>
</dbReference>
<evidence type="ECO:0000256" key="3">
    <source>
        <dbReference type="ARBA" id="ARBA00023110"/>
    </source>
</evidence>
<comment type="function">
    <text evidence="1 5">PPIases accelerate the folding of proteins. It catalyzes the cis-trans isomerization of proline imidic peptide bonds in oligopeptides.</text>
</comment>
<evidence type="ECO:0000256" key="4">
    <source>
        <dbReference type="ARBA" id="ARBA00023235"/>
    </source>
</evidence>
<dbReference type="Proteomes" id="UP000478571">
    <property type="component" value="Unassembled WGS sequence"/>
</dbReference>
<dbReference type="Gene3D" id="2.40.100.10">
    <property type="entry name" value="Cyclophilin-like"/>
    <property type="match status" value="1"/>
</dbReference>
<evidence type="ECO:0000256" key="2">
    <source>
        <dbReference type="ARBA" id="ARBA00007365"/>
    </source>
</evidence>
<dbReference type="PRINTS" id="PR00153">
    <property type="entry name" value="CSAPPISMRASE"/>
</dbReference>
<keyword evidence="4 5" id="KW-0413">Isomerase</keyword>
<dbReference type="GO" id="GO:0006457">
    <property type="term" value="P:protein folding"/>
    <property type="evidence" value="ECO:0007669"/>
    <property type="project" value="InterPro"/>
</dbReference>
<reference evidence="7 8" key="1">
    <citation type="submission" date="2020-01" db="EMBL/GenBank/DDBJ databases">
        <title>Draft Genome Sequence of Vibrio sp. strain OCN044, Isolated from a Healthy Coral at Palmyra Atoll.</title>
        <authorList>
            <person name="Videau P."/>
            <person name="Loughran R."/>
            <person name="Esquivel A."/>
            <person name="Deadmond M."/>
            <person name="Paddock B.E."/>
            <person name="Saw J.H."/>
            <person name="Ushijima B."/>
        </authorList>
    </citation>
    <scope>NUCLEOTIDE SEQUENCE [LARGE SCALE GENOMIC DNA]</scope>
    <source>
        <strain evidence="7 8">OCN044</strain>
    </source>
</reference>
<evidence type="ECO:0000256" key="1">
    <source>
        <dbReference type="ARBA" id="ARBA00002388"/>
    </source>
</evidence>
<dbReference type="PROSITE" id="PS50072">
    <property type="entry name" value="CSA_PPIASE_2"/>
    <property type="match status" value="1"/>
</dbReference>
<comment type="caution">
    <text evidence="7">The sequence shown here is derived from an EMBL/GenBank/DDBJ whole genome shotgun (WGS) entry which is preliminary data.</text>
</comment>
<evidence type="ECO:0000313" key="8">
    <source>
        <dbReference type="Proteomes" id="UP000478571"/>
    </source>
</evidence>
<feature type="domain" description="PPIase cyclophilin-type" evidence="6">
    <location>
        <begin position="23"/>
        <end position="185"/>
    </location>
</feature>
<dbReference type="InterPro" id="IPR024936">
    <property type="entry name" value="Cyclophilin-type_PPIase"/>
</dbReference>
<keyword evidence="8" id="KW-1185">Reference proteome</keyword>
<protein>
    <recommendedName>
        <fullName evidence="5">Peptidyl-prolyl cis-trans isomerase</fullName>
        <shortName evidence="5">PPIase</shortName>
        <ecNumber evidence="5">5.2.1.8</ecNumber>
    </recommendedName>
</protein>
<dbReference type="InterPro" id="IPR002130">
    <property type="entry name" value="Cyclophilin-type_PPIase_dom"/>
</dbReference>
<dbReference type="EMBL" id="WWEU01000003">
    <property type="protein sequence ID" value="MYM59614.1"/>
    <property type="molecule type" value="Genomic_DNA"/>
</dbReference>